<evidence type="ECO:0000313" key="3">
    <source>
        <dbReference type="Proteomes" id="UP000091956"/>
    </source>
</evidence>
<reference evidence="3" key="2">
    <citation type="journal article" date="2018" name="Nat. Commun.">
        <title>Extreme sensitivity to ultraviolet light in the fungal pathogen causing white-nose syndrome of bats.</title>
        <authorList>
            <person name="Palmer J.M."/>
            <person name="Drees K.P."/>
            <person name="Foster J.T."/>
            <person name="Lindner D.L."/>
        </authorList>
    </citation>
    <scope>NUCLEOTIDE SEQUENCE [LARGE SCALE GENOMIC DNA]</scope>
    <source>
        <strain evidence="3">UAMH 10579</strain>
    </source>
</reference>
<organism evidence="2 3">
    <name type="scientific">Pseudogymnoascus verrucosus</name>
    <dbReference type="NCBI Taxonomy" id="342668"/>
    <lineage>
        <taxon>Eukaryota</taxon>
        <taxon>Fungi</taxon>
        <taxon>Dikarya</taxon>
        <taxon>Ascomycota</taxon>
        <taxon>Pezizomycotina</taxon>
        <taxon>Leotiomycetes</taxon>
        <taxon>Thelebolales</taxon>
        <taxon>Thelebolaceae</taxon>
        <taxon>Pseudogymnoascus</taxon>
    </lineage>
</organism>
<dbReference type="AlphaFoldDB" id="A0A1B8GV66"/>
<dbReference type="PANTHER" id="PTHR14614:SF130">
    <property type="entry name" value="PROTEIN-LYSINE N-METHYLTRANSFERASE EEF2KMT"/>
    <property type="match status" value="1"/>
</dbReference>
<protein>
    <submittedName>
        <fullName evidence="2">Uncharacterized protein</fullName>
    </submittedName>
</protein>
<dbReference type="InterPro" id="IPR029063">
    <property type="entry name" value="SAM-dependent_MTases_sf"/>
</dbReference>
<dbReference type="GO" id="GO:0005737">
    <property type="term" value="C:cytoplasm"/>
    <property type="evidence" value="ECO:0007669"/>
    <property type="project" value="TreeGrafter"/>
</dbReference>
<dbReference type="SUPFAM" id="SSF53335">
    <property type="entry name" value="S-adenosyl-L-methionine-dependent methyltransferases"/>
    <property type="match status" value="1"/>
</dbReference>
<dbReference type="Pfam" id="PF10294">
    <property type="entry name" value="Methyltransf_16"/>
    <property type="match status" value="1"/>
</dbReference>
<evidence type="ECO:0000256" key="1">
    <source>
        <dbReference type="SAM" id="MobiDB-lite"/>
    </source>
</evidence>
<gene>
    <name evidence="2" type="ORF">VE01_02214</name>
</gene>
<dbReference type="GO" id="GO:0008757">
    <property type="term" value="F:S-adenosylmethionine-dependent methyltransferase activity"/>
    <property type="evidence" value="ECO:0007669"/>
    <property type="project" value="UniProtKB-ARBA"/>
</dbReference>
<dbReference type="Gene3D" id="3.40.50.150">
    <property type="entry name" value="Vaccinia Virus protein VP39"/>
    <property type="match status" value="1"/>
</dbReference>
<sequence>MKCASGEIAMMPLMWREELDLFKRQYLQLQISLKYPSKECLKHEEFQQMLYSEVFSEDAMKWYPPQRYQLRVLKELMKRIEVSITDWEEESISDDLMNSFASLLTTTIPPEAVAAQEKSYVTYTLSNLLQESSSSSASPPSSTPPPTDPPTITILESRNLLGGTGTTGFRTWEASLQLSSFLSSPTLRPSLSLRGKSVLELGSGTGYLSICCAKYLGATHVTATDGFDTVMTDLGTNLFINNLQDSPLVSTRELKWGHALLGNEDATFLEHQSPDFIIGADVTYDAAALPALVATFRDLLELFPKAQVVIASTVRNEETYGKFLGLCGKYGFGLEQMGWEAVEPERQRGPFYETVMPVRICRITARGG</sequence>
<dbReference type="PANTHER" id="PTHR14614">
    <property type="entry name" value="HEPATOCELLULAR CARCINOMA-ASSOCIATED ANTIGEN"/>
    <property type="match status" value="1"/>
</dbReference>
<name>A0A1B8GV66_9PEZI</name>
<dbReference type="STRING" id="342668.A0A1B8GV66"/>
<dbReference type="EMBL" id="KV460211">
    <property type="protein sequence ID" value="OBT99734.2"/>
    <property type="molecule type" value="Genomic_DNA"/>
</dbReference>
<dbReference type="InterPro" id="IPR019410">
    <property type="entry name" value="Methyltransf_16"/>
</dbReference>
<dbReference type="GeneID" id="28835600"/>
<dbReference type="RefSeq" id="XP_059319975.1">
    <property type="nucleotide sequence ID" value="XM_059463423.1"/>
</dbReference>
<reference evidence="2 3" key="1">
    <citation type="submission" date="2016-03" db="EMBL/GenBank/DDBJ databases">
        <title>Comparative genomics of Pseudogymnoascus destructans, the fungus causing white-nose syndrome of bats.</title>
        <authorList>
            <person name="Palmer J.M."/>
            <person name="Drees K.P."/>
            <person name="Foster J.T."/>
            <person name="Lindner D.L."/>
        </authorList>
    </citation>
    <scope>NUCLEOTIDE SEQUENCE [LARGE SCALE GENOMIC DNA]</scope>
    <source>
        <strain evidence="2 3">UAMH 10579</strain>
    </source>
</reference>
<keyword evidence="3" id="KW-1185">Reference proteome</keyword>
<accession>A0A1B8GV66</accession>
<feature type="region of interest" description="Disordered" evidence="1">
    <location>
        <begin position="131"/>
        <end position="151"/>
    </location>
</feature>
<dbReference type="Proteomes" id="UP000091956">
    <property type="component" value="Unassembled WGS sequence"/>
</dbReference>
<evidence type="ECO:0000313" key="2">
    <source>
        <dbReference type="EMBL" id="OBT99734.2"/>
    </source>
</evidence>
<proteinExistence type="predicted"/>